<dbReference type="PANTHER" id="PTHR43317">
    <property type="entry name" value="THERMOSPERMINE SYNTHASE ACAULIS5"/>
    <property type="match status" value="1"/>
</dbReference>
<dbReference type="SUPFAM" id="SSF53335">
    <property type="entry name" value="S-adenosyl-L-methionine-dependent methyltransferases"/>
    <property type="match status" value="1"/>
</dbReference>
<dbReference type="PANTHER" id="PTHR43317:SF1">
    <property type="entry name" value="THERMOSPERMINE SYNTHASE ACAULIS5"/>
    <property type="match status" value="1"/>
</dbReference>
<evidence type="ECO:0000313" key="3">
    <source>
        <dbReference type="Proteomes" id="UP000249458"/>
    </source>
</evidence>
<dbReference type="Proteomes" id="UP000249458">
    <property type="component" value="Unassembled WGS sequence"/>
</dbReference>
<proteinExistence type="predicted"/>
<dbReference type="AlphaFoldDB" id="A0A364LMJ0"/>
<comment type="caution">
    <text evidence="2">The sequence shown here is derived from an EMBL/GenBank/DDBJ whole genome shotgun (WGS) entry which is preliminary data.</text>
</comment>
<dbReference type="GO" id="GO:0006596">
    <property type="term" value="P:polyamine biosynthetic process"/>
    <property type="evidence" value="ECO:0007669"/>
    <property type="project" value="UniProtKB-KW"/>
</dbReference>
<accession>A0A364LMJ0</accession>
<reference evidence="2 3" key="1">
    <citation type="submission" date="2017-02" db="EMBL/GenBank/DDBJ databases">
        <title>Legionella quilivanii strain from human: case report and whole genome sequencing analysis.</title>
        <authorList>
            <person name="Lalancette C."/>
            <person name="Leduc J.-M."/>
            <person name="Levesque S."/>
            <person name="Fournier E."/>
            <person name="Saoud J."/>
            <person name="Faucher S.P."/>
            <person name="Bernard K."/>
            <person name="Martineau C."/>
            <person name="Longtin J."/>
        </authorList>
    </citation>
    <scope>NUCLEOTIDE SEQUENCE [LARGE SCALE GENOMIC DNA]</scope>
    <source>
        <strain evidence="2 3">ID143958</strain>
    </source>
</reference>
<keyword evidence="1" id="KW-0620">Polyamine biosynthesis</keyword>
<gene>
    <name evidence="2" type="ORF">B1207_03600</name>
</gene>
<evidence type="ECO:0008006" key="4">
    <source>
        <dbReference type="Google" id="ProtNLM"/>
    </source>
</evidence>
<dbReference type="Gene3D" id="3.40.50.150">
    <property type="entry name" value="Vaccinia Virus protein VP39"/>
    <property type="match status" value="1"/>
</dbReference>
<evidence type="ECO:0000313" key="2">
    <source>
        <dbReference type="EMBL" id="RAP38085.1"/>
    </source>
</evidence>
<dbReference type="CDD" id="cd02440">
    <property type="entry name" value="AdoMet_MTases"/>
    <property type="match status" value="1"/>
</dbReference>
<protein>
    <recommendedName>
        <fullName evidence="4">Spermidine synthase</fullName>
    </recommendedName>
</protein>
<sequence>MWKTFAGRCLYQSEGGISVYDNFIFRWLSLGSPAIQSLINLYKPERPGLNYVSTLILPARLFPGPSCLLGLGGAGAAHALSPVLTPSTLTAIEINEEIIQVARTYFMTERLKNLNIINQDASTFITNNKTQFKHILVDLFDAHRFPPNCYNPQFFNDCQSALSANGYLSVNLANRREQYPVFKWLKQQFDMSTLVLPVRKSMNMIIIAADKPALDILIEQLKARKIIRALAWDPTWNRIARTD</sequence>
<dbReference type="EMBL" id="MVJN01000002">
    <property type="protein sequence ID" value="RAP38085.1"/>
    <property type="molecule type" value="Genomic_DNA"/>
</dbReference>
<dbReference type="Pfam" id="PF01564">
    <property type="entry name" value="Spermine_synth"/>
    <property type="match status" value="1"/>
</dbReference>
<dbReference type="RefSeq" id="WP_112218632.1">
    <property type="nucleotide sequence ID" value="NZ_MVJN01000002.1"/>
</dbReference>
<evidence type="ECO:0000256" key="1">
    <source>
        <dbReference type="ARBA" id="ARBA00023115"/>
    </source>
</evidence>
<name>A0A364LMJ0_9GAMM</name>
<organism evidence="2 3">
    <name type="scientific">Legionella quinlivanii</name>
    <dbReference type="NCBI Taxonomy" id="45073"/>
    <lineage>
        <taxon>Bacteria</taxon>
        <taxon>Pseudomonadati</taxon>
        <taxon>Pseudomonadota</taxon>
        <taxon>Gammaproteobacteria</taxon>
        <taxon>Legionellales</taxon>
        <taxon>Legionellaceae</taxon>
        <taxon>Legionella</taxon>
    </lineage>
</organism>
<dbReference type="InterPro" id="IPR029063">
    <property type="entry name" value="SAM-dependent_MTases_sf"/>
</dbReference>